<dbReference type="EMBL" id="LDYG01000042">
    <property type="protein sequence ID" value="KUP05251.1"/>
    <property type="molecule type" value="Genomic_DNA"/>
</dbReference>
<reference evidence="7 8" key="1">
    <citation type="journal article" date="2016" name="Front. Microbiol.">
        <title>Microevolution Analysis of Bacillus coahuilensis Unveils Differences in Phosphorus Acquisition Strategies and Their Regulation.</title>
        <authorList>
            <person name="Gomez-Lunar Z."/>
            <person name="Hernandez-Gonzalez I."/>
            <person name="Rodriguez-Torres M.D."/>
            <person name="Souza V."/>
            <person name="Olmedo-Alvarez G."/>
        </authorList>
    </citation>
    <scope>NUCLEOTIDE SEQUENCE [LARGE SCALE GENOMIC DNA]</scope>
    <source>
        <strain evidence="8">p1.1.43</strain>
    </source>
</reference>
<keyword evidence="5" id="KW-0143">Chaperone</keyword>
<sequence length="135" mass="15385">MAIKNPYQAYQNNSVNTASPGELTLMLYNGCLKFLHLGKKAIEEGNIQEKNINIQKAQNIIQEFMVTLNMDIPMSKNLQSLYDYMYRQLISANVKSDAAIIDEVEGMIVELRDTWKQVIQLHRQQQHGSVQGGQV</sequence>
<keyword evidence="8" id="KW-1185">Reference proteome</keyword>
<dbReference type="InterPro" id="IPR003713">
    <property type="entry name" value="FliS"/>
</dbReference>
<keyword evidence="4 6" id="KW-1005">Bacterial flagellum biogenesis</keyword>
<protein>
    <recommendedName>
        <fullName evidence="6">Flagellar secretion chaperone FliS</fullName>
    </recommendedName>
</protein>
<dbReference type="PANTHER" id="PTHR34773">
    <property type="entry name" value="FLAGELLAR SECRETION CHAPERONE FLIS"/>
    <property type="match status" value="1"/>
</dbReference>
<keyword evidence="3 6" id="KW-0963">Cytoplasm</keyword>
<comment type="caution">
    <text evidence="7">The sequence shown here is derived from an EMBL/GenBank/DDBJ whole genome shotgun (WGS) entry which is preliminary data.</text>
</comment>
<name>A0A147K639_9BACI</name>
<dbReference type="OrthoDB" id="1524959at2"/>
<dbReference type="NCBIfam" id="TIGR00208">
    <property type="entry name" value="fliS"/>
    <property type="match status" value="1"/>
</dbReference>
<dbReference type="PATRIC" id="fig|1150625.3.peg.2832"/>
<keyword evidence="7" id="KW-0966">Cell projection</keyword>
<keyword evidence="7" id="KW-0969">Cilium</keyword>
<evidence type="ECO:0000313" key="8">
    <source>
        <dbReference type="Proteomes" id="UP000074108"/>
    </source>
</evidence>
<keyword evidence="7" id="KW-0282">Flagellum</keyword>
<dbReference type="PIRSF" id="PIRSF039090">
    <property type="entry name" value="Flis"/>
    <property type="match status" value="1"/>
</dbReference>
<dbReference type="GO" id="GO:0044780">
    <property type="term" value="P:bacterial-type flagellum assembly"/>
    <property type="evidence" value="ECO:0007669"/>
    <property type="project" value="InterPro"/>
</dbReference>
<dbReference type="Pfam" id="PF02561">
    <property type="entry name" value="FliS"/>
    <property type="match status" value="1"/>
</dbReference>
<evidence type="ECO:0000256" key="4">
    <source>
        <dbReference type="ARBA" id="ARBA00022795"/>
    </source>
</evidence>
<evidence type="ECO:0000256" key="6">
    <source>
        <dbReference type="PIRNR" id="PIRNR039090"/>
    </source>
</evidence>
<dbReference type="AlphaFoldDB" id="A0A147K639"/>
<dbReference type="SUPFAM" id="SSF101116">
    <property type="entry name" value="Flagellar export chaperone FliS"/>
    <property type="match status" value="1"/>
</dbReference>
<accession>A0A147K639</accession>
<comment type="subcellular location">
    <subcellularLocation>
        <location evidence="1 6">Cytoplasm</location>
        <location evidence="1 6">Cytosol</location>
    </subcellularLocation>
</comment>
<gene>
    <name evidence="7" type="ORF">Q75_13455</name>
</gene>
<dbReference type="RefSeq" id="WP_059351651.1">
    <property type="nucleotide sequence ID" value="NZ_LDYG01000042.1"/>
</dbReference>
<evidence type="ECO:0000256" key="5">
    <source>
        <dbReference type="ARBA" id="ARBA00023186"/>
    </source>
</evidence>
<dbReference type="Proteomes" id="UP000074108">
    <property type="component" value="Unassembled WGS sequence"/>
</dbReference>
<organism evidence="7 8">
    <name type="scientific">Bacillus coahuilensis p1.1.43</name>
    <dbReference type="NCBI Taxonomy" id="1150625"/>
    <lineage>
        <taxon>Bacteria</taxon>
        <taxon>Bacillati</taxon>
        <taxon>Bacillota</taxon>
        <taxon>Bacilli</taxon>
        <taxon>Bacillales</taxon>
        <taxon>Bacillaceae</taxon>
        <taxon>Bacillus</taxon>
    </lineage>
</organism>
<proteinExistence type="inferred from homology"/>
<evidence type="ECO:0000256" key="2">
    <source>
        <dbReference type="ARBA" id="ARBA00008787"/>
    </source>
</evidence>
<dbReference type="CDD" id="cd16098">
    <property type="entry name" value="FliS"/>
    <property type="match status" value="1"/>
</dbReference>
<evidence type="ECO:0000256" key="3">
    <source>
        <dbReference type="ARBA" id="ARBA00022490"/>
    </source>
</evidence>
<comment type="similarity">
    <text evidence="2 6">Belongs to the FliS family.</text>
</comment>
<dbReference type="InterPro" id="IPR036584">
    <property type="entry name" value="FliS_sf"/>
</dbReference>
<dbReference type="GO" id="GO:0071973">
    <property type="term" value="P:bacterial-type flagellum-dependent cell motility"/>
    <property type="evidence" value="ECO:0007669"/>
    <property type="project" value="TreeGrafter"/>
</dbReference>
<evidence type="ECO:0000313" key="7">
    <source>
        <dbReference type="EMBL" id="KUP05251.1"/>
    </source>
</evidence>
<dbReference type="Gene3D" id="1.20.120.340">
    <property type="entry name" value="Flagellar protein FliS"/>
    <property type="match status" value="1"/>
</dbReference>
<dbReference type="GO" id="GO:0005829">
    <property type="term" value="C:cytosol"/>
    <property type="evidence" value="ECO:0007669"/>
    <property type="project" value="UniProtKB-SubCell"/>
</dbReference>
<dbReference type="PANTHER" id="PTHR34773:SF1">
    <property type="entry name" value="FLAGELLAR SECRETION CHAPERONE FLIS"/>
    <property type="match status" value="1"/>
</dbReference>
<evidence type="ECO:0000256" key="1">
    <source>
        <dbReference type="ARBA" id="ARBA00004514"/>
    </source>
</evidence>
<dbReference type="STRING" id="1150625.Q75_13455"/>